<reference evidence="2" key="1">
    <citation type="journal article" date="2020" name="Stud. Mycol.">
        <title>101 Dothideomycetes genomes: a test case for predicting lifestyles and emergence of pathogens.</title>
        <authorList>
            <person name="Haridas S."/>
            <person name="Albert R."/>
            <person name="Binder M."/>
            <person name="Bloem J."/>
            <person name="Labutti K."/>
            <person name="Salamov A."/>
            <person name="Andreopoulos B."/>
            <person name="Baker S."/>
            <person name="Barry K."/>
            <person name="Bills G."/>
            <person name="Bluhm B."/>
            <person name="Cannon C."/>
            <person name="Castanera R."/>
            <person name="Culley D."/>
            <person name="Daum C."/>
            <person name="Ezra D."/>
            <person name="Gonzalez J."/>
            <person name="Henrissat B."/>
            <person name="Kuo A."/>
            <person name="Liang C."/>
            <person name="Lipzen A."/>
            <person name="Lutzoni F."/>
            <person name="Magnuson J."/>
            <person name="Mondo S."/>
            <person name="Nolan M."/>
            <person name="Ohm R."/>
            <person name="Pangilinan J."/>
            <person name="Park H.-J."/>
            <person name="Ramirez L."/>
            <person name="Alfaro M."/>
            <person name="Sun H."/>
            <person name="Tritt A."/>
            <person name="Yoshinaga Y."/>
            <person name="Zwiers L.-H."/>
            <person name="Turgeon B."/>
            <person name="Goodwin S."/>
            <person name="Spatafora J."/>
            <person name="Crous P."/>
            <person name="Grigoriev I."/>
        </authorList>
    </citation>
    <scope>NUCLEOTIDE SEQUENCE</scope>
    <source>
        <strain evidence="2">CBS 113979</strain>
    </source>
</reference>
<dbReference type="OrthoDB" id="5148997at2759"/>
<accession>A0A6G1H033</accession>
<name>A0A6G1H033_9PEZI</name>
<sequence length="276" mass="30659">MMFSKLFSASKAPVEGEETAQLDIETINEQYMLDAVSTALENALTSKSQATKNTYGPKQKEYQAWCALRQFKDGSLVTEKKFITFLQTQVAGRSLRRLTKKHKATGSLTTPVLKMKTVGLYAAAIVSLWAAQHARGETTGTHPKTMVFCGLMQTLHQKAHAKKIRDFEDRGINTLLDGYNEQQMMALAALFWENGLTTKVGISMRTYADFLLRHYGLLRGSETRQAFLSEMMAMKLEREGSTECWAMILGFSASKLSSSSGDGTSAMSRSPTLPHM</sequence>
<feature type="region of interest" description="Disordered" evidence="1">
    <location>
        <begin position="255"/>
        <end position="276"/>
    </location>
</feature>
<dbReference type="Proteomes" id="UP000800041">
    <property type="component" value="Unassembled WGS sequence"/>
</dbReference>
<evidence type="ECO:0000313" key="3">
    <source>
        <dbReference type="Proteomes" id="UP000800041"/>
    </source>
</evidence>
<dbReference type="EMBL" id="ML977156">
    <property type="protein sequence ID" value="KAF1986576.1"/>
    <property type="molecule type" value="Genomic_DNA"/>
</dbReference>
<proteinExistence type="predicted"/>
<protein>
    <submittedName>
        <fullName evidence="2">Uncharacterized protein</fullName>
    </submittedName>
</protein>
<organism evidence="2 3">
    <name type="scientific">Aulographum hederae CBS 113979</name>
    <dbReference type="NCBI Taxonomy" id="1176131"/>
    <lineage>
        <taxon>Eukaryota</taxon>
        <taxon>Fungi</taxon>
        <taxon>Dikarya</taxon>
        <taxon>Ascomycota</taxon>
        <taxon>Pezizomycotina</taxon>
        <taxon>Dothideomycetes</taxon>
        <taxon>Pleosporomycetidae</taxon>
        <taxon>Aulographales</taxon>
        <taxon>Aulographaceae</taxon>
    </lineage>
</organism>
<dbReference type="AlphaFoldDB" id="A0A6G1H033"/>
<keyword evidence="3" id="KW-1185">Reference proteome</keyword>
<feature type="compositionally biased region" description="Low complexity" evidence="1">
    <location>
        <begin position="255"/>
        <end position="270"/>
    </location>
</feature>
<evidence type="ECO:0000313" key="2">
    <source>
        <dbReference type="EMBL" id="KAF1986576.1"/>
    </source>
</evidence>
<gene>
    <name evidence="2" type="ORF">K402DRAFT_82890</name>
</gene>
<evidence type="ECO:0000256" key="1">
    <source>
        <dbReference type="SAM" id="MobiDB-lite"/>
    </source>
</evidence>